<dbReference type="CDD" id="cd02020">
    <property type="entry name" value="CMPK"/>
    <property type="match status" value="1"/>
</dbReference>
<dbReference type="Pfam" id="PF13207">
    <property type="entry name" value="AAA_17"/>
    <property type="match status" value="1"/>
</dbReference>
<dbReference type="Gene3D" id="3.40.50.300">
    <property type="entry name" value="P-loop containing nucleotide triphosphate hydrolases"/>
    <property type="match status" value="1"/>
</dbReference>
<comment type="caution">
    <text evidence="11">The sequence shown here is derived from an EMBL/GenBank/DDBJ whole genome shotgun (WGS) entry which is preliminary data.</text>
</comment>
<evidence type="ECO:0000256" key="2">
    <source>
        <dbReference type="ARBA" id="ARBA00011005"/>
    </source>
</evidence>
<dbReference type="SUPFAM" id="SSF52540">
    <property type="entry name" value="P-loop containing nucleoside triphosphate hydrolases"/>
    <property type="match status" value="1"/>
</dbReference>
<dbReference type="HAMAP" id="MF_00239">
    <property type="entry name" value="Cytidyl_kinase_type2"/>
    <property type="match status" value="1"/>
</dbReference>
<keyword evidence="5 10" id="KW-0547">Nucleotide-binding</keyword>
<dbReference type="GO" id="GO:0006220">
    <property type="term" value="P:pyrimidine nucleotide metabolic process"/>
    <property type="evidence" value="ECO:0007669"/>
    <property type="project" value="UniProtKB-UniRule"/>
</dbReference>
<dbReference type="AlphaFoldDB" id="A0ABD4Z5L9"/>
<gene>
    <name evidence="10" type="primary">cmk</name>
    <name evidence="11" type="ORF">QPL79_00950</name>
</gene>
<evidence type="ECO:0000256" key="10">
    <source>
        <dbReference type="HAMAP-Rule" id="MF_00239"/>
    </source>
</evidence>
<evidence type="ECO:0000313" key="11">
    <source>
        <dbReference type="EMBL" id="MDK6027933.1"/>
    </source>
</evidence>
<evidence type="ECO:0000256" key="6">
    <source>
        <dbReference type="ARBA" id="ARBA00022777"/>
    </source>
</evidence>
<evidence type="ECO:0000256" key="3">
    <source>
        <dbReference type="ARBA" id="ARBA00022490"/>
    </source>
</evidence>
<evidence type="ECO:0000256" key="1">
    <source>
        <dbReference type="ARBA" id="ARBA00004496"/>
    </source>
</evidence>
<dbReference type="Proteomes" id="UP001529235">
    <property type="component" value="Unassembled WGS sequence"/>
</dbReference>
<dbReference type="NCBIfam" id="TIGR02173">
    <property type="entry name" value="cyt_kin_arch"/>
    <property type="match status" value="1"/>
</dbReference>
<sequence>MAIGGPPGSGKTTIAKLIAQKYGLRHVSIGQIFRRIAKERGLSLEQLSEVAAKDPSIDLMLDSIAKEEAKKGNVVIDGHASPWLLKGLANLRVAIVASFDVRVRRLAERDGRPLDEVFRETRLREEIERGRFLKLYNIDITDYTDFDLVINSERFSPDEIVEIIDKALAIICKKQLEI</sequence>
<dbReference type="EC" id="2.7.4.25" evidence="10"/>
<dbReference type="InterPro" id="IPR011994">
    <property type="entry name" value="Cytidylate_kinase_dom"/>
</dbReference>
<keyword evidence="7 10" id="KW-0067">ATP-binding</keyword>
<dbReference type="EMBL" id="JASNVW010000001">
    <property type="protein sequence ID" value="MDK6027933.1"/>
    <property type="molecule type" value="Genomic_DNA"/>
</dbReference>
<evidence type="ECO:0000313" key="12">
    <source>
        <dbReference type="Proteomes" id="UP001529235"/>
    </source>
</evidence>
<evidence type="ECO:0000256" key="7">
    <source>
        <dbReference type="ARBA" id="ARBA00022840"/>
    </source>
</evidence>
<comment type="similarity">
    <text evidence="2 10">Belongs to the cytidylate kinase family. Type 2 subfamily.</text>
</comment>
<keyword evidence="6 10" id="KW-0418">Kinase</keyword>
<accession>A0ABD4Z5L9</accession>
<evidence type="ECO:0000256" key="8">
    <source>
        <dbReference type="ARBA" id="ARBA00047615"/>
    </source>
</evidence>
<organism evidence="11 12">
    <name type="scientific">Ignisphaera cupida</name>
    <dbReference type="NCBI Taxonomy" id="3050454"/>
    <lineage>
        <taxon>Archaea</taxon>
        <taxon>Thermoproteota</taxon>
        <taxon>Thermoprotei</taxon>
        <taxon>Desulfurococcales</taxon>
        <taxon>Desulfurococcaceae</taxon>
        <taxon>Ignisphaera</taxon>
    </lineage>
</organism>
<keyword evidence="12" id="KW-1185">Reference proteome</keyword>
<name>A0ABD4Z5L9_9CREN</name>
<evidence type="ECO:0000256" key="9">
    <source>
        <dbReference type="ARBA" id="ARBA00048478"/>
    </source>
</evidence>
<evidence type="ECO:0000256" key="5">
    <source>
        <dbReference type="ARBA" id="ARBA00022741"/>
    </source>
</evidence>
<proteinExistence type="inferred from homology"/>
<comment type="subcellular location">
    <subcellularLocation>
        <location evidence="1 10">Cytoplasm</location>
    </subcellularLocation>
</comment>
<reference evidence="11 12" key="1">
    <citation type="submission" date="2023-05" db="EMBL/GenBank/DDBJ databases">
        <title>A new hyperthermophilic archaea 'Ignisphaera cupida' sp. nov. and description of the family 'Ignisphaeraceae' fam. nov.</title>
        <authorList>
            <person name="Podosokorskaya O.A."/>
            <person name="Elcheninov A.G."/>
            <person name="Klukina A."/>
            <person name="Merkel A.Y."/>
        </authorList>
    </citation>
    <scope>NUCLEOTIDE SEQUENCE [LARGE SCALE GENOMIC DNA]</scope>
    <source>
        <strain evidence="11 12">4213-co</strain>
    </source>
</reference>
<dbReference type="GO" id="GO:0005524">
    <property type="term" value="F:ATP binding"/>
    <property type="evidence" value="ECO:0007669"/>
    <property type="project" value="UniProtKB-UniRule"/>
</dbReference>
<feature type="binding site" evidence="10">
    <location>
        <begin position="5"/>
        <end position="13"/>
    </location>
    <ligand>
        <name>ATP</name>
        <dbReference type="ChEBI" id="CHEBI:30616"/>
    </ligand>
</feature>
<comment type="catalytic activity">
    <reaction evidence="9 10">
        <text>CMP + ATP = CDP + ADP</text>
        <dbReference type="Rhea" id="RHEA:11600"/>
        <dbReference type="ChEBI" id="CHEBI:30616"/>
        <dbReference type="ChEBI" id="CHEBI:58069"/>
        <dbReference type="ChEBI" id="CHEBI:60377"/>
        <dbReference type="ChEBI" id="CHEBI:456216"/>
        <dbReference type="EC" id="2.7.4.25"/>
    </reaction>
</comment>
<keyword evidence="4 10" id="KW-0808">Transferase</keyword>
<dbReference type="GO" id="GO:0016301">
    <property type="term" value="F:kinase activity"/>
    <property type="evidence" value="ECO:0007669"/>
    <property type="project" value="UniProtKB-KW"/>
</dbReference>
<dbReference type="InterPro" id="IPR011892">
    <property type="entry name" value="Cyt_kin_arch"/>
</dbReference>
<keyword evidence="3 10" id="KW-0963">Cytoplasm</keyword>
<comment type="catalytic activity">
    <reaction evidence="8 10">
        <text>dCMP + ATP = dCDP + ADP</text>
        <dbReference type="Rhea" id="RHEA:25094"/>
        <dbReference type="ChEBI" id="CHEBI:30616"/>
        <dbReference type="ChEBI" id="CHEBI:57566"/>
        <dbReference type="ChEBI" id="CHEBI:58593"/>
        <dbReference type="ChEBI" id="CHEBI:456216"/>
        <dbReference type="EC" id="2.7.4.25"/>
    </reaction>
</comment>
<evidence type="ECO:0000256" key="4">
    <source>
        <dbReference type="ARBA" id="ARBA00022679"/>
    </source>
</evidence>
<protein>
    <recommendedName>
        <fullName evidence="10">Cytidylate kinase</fullName>
        <shortName evidence="10">CK</shortName>
        <ecNumber evidence="10">2.7.4.25</ecNumber>
    </recommendedName>
    <alternativeName>
        <fullName evidence="10">Cytidine monophosphate kinase</fullName>
        <shortName evidence="10">CMP kinase</shortName>
    </alternativeName>
</protein>
<dbReference type="RefSeq" id="WP_285272911.1">
    <property type="nucleotide sequence ID" value="NZ_JASNVW010000001.1"/>
</dbReference>
<dbReference type="GO" id="GO:0005737">
    <property type="term" value="C:cytoplasm"/>
    <property type="evidence" value="ECO:0007669"/>
    <property type="project" value="UniProtKB-SubCell"/>
</dbReference>
<dbReference type="InterPro" id="IPR027417">
    <property type="entry name" value="P-loop_NTPase"/>
</dbReference>